<evidence type="ECO:0000256" key="1">
    <source>
        <dbReference type="ARBA" id="ARBA00022441"/>
    </source>
</evidence>
<organism evidence="4 5">
    <name type="scientific">Branchiostoma floridae</name>
    <name type="common">Florida lancelet</name>
    <name type="synonym">Amphioxus</name>
    <dbReference type="NCBI Taxonomy" id="7739"/>
    <lineage>
        <taxon>Eukaryota</taxon>
        <taxon>Metazoa</taxon>
        <taxon>Chordata</taxon>
        <taxon>Cephalochordata</taxon>
        <taxon>Leptocardii</taxon>
        <taxon>Amphioxiformes</taxon>
        <taxon>Branchiostomatidae</taxon>
        <taxon>Branchiostoma</taxon>
    </lineage>
</organism>
<keyword evidence="2" id="KW-0677">Repeat</keyword>
<dbReference type="InterPro" id="IPR015915">
    <property type="entry name" value="Kelch-typ_b-propeller"/>
</dbReference>
<protein>
    <submittedName>
        <fullName evidence="5">Kelch repeat and BTB domain-containing protein 2-like</fullName>
    </submittedName>
</protein>
<sequence>MAESQQKTVVLQGLDAGMFGDILSYIYSGTLHVSLNKVQLLYQAADLLQLDYVKDTCSSYMAMNVECSTCVALYKFADVYSLDIVRKACLQLIDINFVEVASSEEFCSLSVNQLTEIISHDELDVKDETTVWEAAVRWVHNCRVDRQHHLPSILPHIRFNLLTPDDTAAISEHPMVKEDPGSSEVIRNGVLRGASNMKPRFGIGAEKMVLFFETSPNPNRMQGINPRIGQSFSIHFTEIPPIVSATVTSDNEIYVLAKESEDQMSLLLYKQMKSVWEQMSVVEKLPGLIRNQHLLALDGHLYYLACDWTKPSHIVRYSMKRYHKNTNSEWQDCSQLKDDISDMEPSLSNGCLYLLCSRELYCYNPTEDRWFQRAPPTKSTHVFWTNITLGTEIFRTDMNFTSVSVYDTEADRWQELPAWKSPLEAEDRDYNANFFVFENQLHVYLDAAKCKYRQVLVYDRHEGVWRESEYTLPDVYWDCSPVAARVYLPGVQDRCANTQRTIDAGDTAV</sequence>
<dbReference type="PANTHER" id="PTHR24412">
    <property type="entry name" value="KELCH PROTEIN"/>
    <property type="match status" value="1"/>
</dbReference>
<dbReference type="GO" id="GO:0043161">
    <property type="term" value="P:proteasome-mediated ubiquitin-dependent protein catabolic process"/>
    <property type="evidence" value="ECO:0000318"/>
    <property type="project" value="GO_Central"/>
</dbReference>
<dbReference type="GeneID" id="118424235"/>
<dbReference type="FunFam" id="1.25.40.420:FF:000001">
    <property type="entry name" value="Kelch-like family member 12"/>
    <property type="match status" value="1"/>
</dbReference>
<dbReference type="Pfam" id="PF07707">
    <property type="entry name" value="BACK"/>
    <property type="match status" value="1"/>
</dbReference>
<feature type="domain" description="BACK" evidence="3">
    <location>
        <begin position="70"/>
        <end position="171"/>
    </location>
</feature>
<dbReference type="Gene3D" id="3.30.710.10">
    <property type="entry name" value="Potassium Channel Kv1.1, Chain A"/>
    <property type="match status" value="1"/>
</dbReference>
<dbReference type="Pfam" id="PF00651">
    <property type="entry name" value="BTB"/>
    <property type="match status" value="1"/>
</dbReference>
<dbReference type="PANTHER" id="PTHR24412:SF491">
    <property type="entry name" value="KELCH REPEAT AND BTB DOMAIN-CONTAINING PROTEIN 12"/>
    <property type="match status" value="1"/>
</dbReference>
<dbReference type="GO" id="GO:0031463">
    <property type="term" value="C:Cul3-RING ubiquitin ligase complex"/>
    <property type="evidence" value="ECO:0000318"/>
    <property type="project" value="GO_Central"/>
</dbReference>
<proteinExistence type="predicted"/>
<evidence type="ECO:0000313" key="5">
    <source>
        <dbReference type="RefSeq" id="XP_035688669.1"/>
    </source>
</evidence>
<dbReference type="InterPro" id="IPR011705">
    <property type="entry name" value="BACK"/>
</dbReference>
<dbReference type="InterPro" id="IPR000210">
    <property type="entry name" value="BTB/POZ_dom"/>
</dbReference>
<dbReference type="GO" id="GO:1990756">
    <property type="term" value="F:ubiquitin-like ligase-substrate adaptor activity"/>
    <property type="evidence" value="ECO:0000318"/>
    <property type="project" value="GO_Central"/>
</dbReference>
<name>A0A9J7N3T5_BRAFL</name>
<dbReference type="Gene3D" id="1.25.40.420">
    <property type="match status" value="1"/>
</dbReference>
<dbReference type="SUPFAM" id="SSF54695">
    <property type="entry name" value="POZ domain"/>
    <property type="match status" value="1"/>
</dbReference>
<dbReference type="AlphaFoldDB" id="A0A9J7N3T5"/>
<reference evidence="4" key="1">
    <citation type="journal article" date="2020" name="Nat. Ecol. Evol.">
        <title>Deeply conserved synteny resolves early events in vertebrate evolution.</title>
        <authorList>
            <person name="Simakov O."/>
            <person name="Marletaz F."/>
            <person name="Yue J.X."/>
            <person name="O'Connell B."/>
            <person name="Jenkins J."/>
            <person name="Brandt A."/>
            <person name="Calef R."/>
            <person name="Tung C.H."/>
            <person name="Huang T.K."/>
            <person name="Schmutz J."/>
            <person name="Satoh N."/>
            <person name="Yu J.K."/>
            <person name="Putnam N.H."/>
            <person name="Green R.E."/>
            <person name="Rokhsar D.S."/>
        </authorList>
    </citation>
    <scope>NUCLEOTIDE SEQUENCE [LARGE SCALE GENOMIC DNA]</scope>
    <source>
        <strain evidence="4">S238N-H82</strain>
    </source>
</reference>
<evidence type="ECO:0000259" key="3">
    <source>
        <dbReference type="SMART" id="SM00875"/>
    </source>
</evidence>
<accession>A0A9J7N3T5</accession>
<dbReference type="InterPro" id="IPR011333">
    <property type="entry name" value="SKP1/BTB/POZ_sf"/>
</dbReference>
<dbReference type="SUPFAM" id="SSF117281">
    <property type="entry name" value="Kelch motif"/>
    <property type="match status" value="1"/>
</dbReference>
<dbReference type="OrthoDB" id="6359816at2759"/>
<dbReference type="GO" id="GO:0005737">
    <property type="term" value="C:cytoplasm"/>
    <property type="evidence" value="ECO:0000318"/>
    <property type="project" value="GO_Central"/>
</dbReference>
<evidence type="ECO:0000256" key="2">
    <source>
        <dbReference type="ARBA" id="ARBA00022737"/>
    </source>
</evidence>
<evidence type="ECO:0000313" key="4">
    <source>
        <dbReference type="Proteomes" id="UP000001554"/>
    </source>
</evidence>
<gene>
    <name evidence="5" type="primary">LOC118424235</name>
</gene>
<reference evidence="5" key="2">
    <citation type="submission" date="2025-08" db="UniProtKB">
        <authorList>
            <consortium name="RefSeq"/>
        </authorList>
    </citation>
    <scope>IDENTIFICATION</scope>
    <source>
        <strain evidence="5">S238N-H82</strain>
        <tissue evidence="5">Testes</tissue>
    </source>
</reference>
<dbReference type="RefSeq" id="XP_035688669.1">
    <property type="nucleotide sequence ID" value="XM_035832776.1"/>
</dbReference>
<dbReference type="SMART" id="SM00875">
    <property type="entry name" value="BACK"/>
    <property type="match status" value="1"/>
</dbReference>
<dbReference type="Proteomes" id="UP000001554">
    <property type="component" value="Chromosome 10"/>
</dbReference>
<dbReference type="Gene3D" id="2.120.10.80">
    <property type="entry name" value="Kelch-type beta propeller"/>
    <property type="match status" value="1"/>
</dbReference>
<keyword evidence="1" id="KW-0880">Kelch repeat</keyword>
<dbReference type="KEGG" id="bfo:118424235"/>
<keyword evidence="4" id="KW-1185">Reference proteome</keyword>